<evidence type="ECO:0000313" key="1">
    <source>
        <dbReference type="EMBL" id="NCJ08642.1"/>
    </source>
</evidence>
<reference evidence="1" key="1">
    <citation type="submission" date="2019-12" db="EMBL/GenBank/DDBJ databases">
        <title>High-Quality draft genome sequences of three cyanobacteria isolated from the limestone walls of the Old Cathedral of Coimbra.</title>
        <authorList>
            <person name="Tiago I."/>
            <person name="Soares F."/>
            <person name="Portugal A."/>
        </authorList>
    </citation>
    <scope>NUCLEOTIDE SEQUENCE [LARGE SCALE GENOMIC DNA]</scope>
    <source>
        <strain evidence="1">C</strain>
    </source>
</reference>
<gene>
    <name evidence="1" type="ORF">GS597_19450</name>
</gene>
<dbReference type="Proteomes" id="UP000607397">
    <property type="component" value="Unassembled WGS sequence"/>
</dbReference>
<organism evidence="1 2">
    <name type="scientific">Petrachloros mirabilis ULC683</name>
    <dbReference type="NCBI Taxonomy" id="2781853"/>
    <lineage>
        <taxon>Bacteria</taxon>
        <taxon>Bacillati</taxon>
        <taxon>Cyanobacteriota</taxon>
        <taxon>Cyanophyceae</taxon>
        <taxon>Synechococcales</taxon>
        <taxon>Petrachlorosaceae</taxon>
        <taxon>Petrachloros</taxon>
        <taxon>Petrachloros mirabilis</taxon>
    </lineage>
</organism>
<keyword evidence="2" id="KW-1185">Reference proteome</keyword>
<accession>A0A8K2A2S9</accession>
<proteinExistence type="predicted"/>
<dbReference type="RefSeq" id="WP_161827111.1">
    <property type="nucleotide sequence ID" value="NZ_WVIC01000061.1"/>
</dbReference>
<sequence length="217" mass="23968">MYAQFRTQYPMGSLTSEVLQAQEGHYIVRAIVQVGNTTLATGLSAASSIEQAEDRARARALIVLGIELPTYEPQAHLMEVTESQSAPTARLSAHQLELPSALTAPSELAEWQAIEASSPVRPTLQSESSQTTVPWAELPFSRQDSAPSAPKPASAPLDLSDVITQTDVELKRLRWTTAKGRKYLEQVYSKRSRQHLTTPELLEFLQYLQSLPTPAQR</sequence>
<comment type="caution">
    <text evidence="1">The sequence shown here is derived from an EMBL/GenBank/DDBJ whole genome shotgun (WGS) entry which is preliminary data.</text>
</comment>
<dbReference type="AlphaFoldDB" id="A0A8K2A2S9"/>
<protein>
    <submittedName>
        <fullName evidence="1">Uncharacterized protein</fullName>
    </submittedName>
</protein>
<evidence type="ECO:0000313" key="2">
    <source>
        <dbReference type="Proteomes" id="UP000607397"/>
    </source>
</evidence>
<name>A0A8K2A2S9_9CYAN</name>
<dbReference type="EMBL" id="WVIC01000061">
    <property type="protein sequence ID" value="NCJ08642.1"/>
    <property type="molecule type" value="Genomic_DNA"/>
</dbReference>